<dbReference type="GeneID" id="79586324"/>
<dbReference type="GO" id="GO:0004146">
    <property type="term" value="F:dihydrofolate reductase activity"/>
    <property type="evidence" value="ECO:0007669"/>
    <property type="project" value="InterPro"/>
</dbReference>
<protein>
    <recommendedName>
        <fullName evidence="1">DHFR domain-containing protein</fullName>
    </recommendedName>
</protein>
<dbReference type="InterPro" id="IPR024072">
    <property type="entry name" value="DHFR-like_dom_sf"/>
</dbReference>
<organism evidence="2 3">
    <name type="scientific">Xanthomonas phage Xp12</name>
    <dbReference type="NCBI Taxonomy" id="2746072"/>
    <lineage>
        <taxon>Viruses</taxon>
        <taxon>Duplodnaviria</taxon>
        <taxon>Heunggongvirae</taxon>
        <taxon>Uroviricota</taxon>
        <taxon>Caudoviricetes</taxon>
        <taxon>Mesyanzhinovviridae</taxon>
        <taxon>Bradleyvirinae</taxon>
        <taxon>Bosavirus</taxon>
        <taxon>Bosavirus Xp12</taxon>
    </lineage>
</organism>
<evidence type="ECO:0000259" key="1">
    <source>
        <dbReference type="Pfam" id="PF00186"/>
    </source>
</evidence>
<dbReference type="Pfam" id="PF00186">
    <property type="entry name" value="DHFR_1"/>
    <property type="match status" value="1"/>
</dbReference>
<dbReference type="SUPFAM" id="SSF53597">
    <property type="entry name" value="Dihydrofolate reductase-like"/>
    <property type="match status" value="1"/>
</dbReference>
<dbReference type="Proteomes" id="UP000516126">
    <property type="component" value="Segment"/>
</dbReference>
<proteinExistence type="predicted"/>
<sequence>MRLLLASSIDGYLASGADDDMRWTGKTDKAIFRLLTMSNANDVLLAGSTTFDQMPRLPNRSMVRITRAPDAENLGLGKSLGQAQLDHPDAWLIGGPTLALAALRLGYVTRAFITVVPTELGGGMHAGELAEFLPNNGDTPVQISVGDVKVRVFTEDMKWPGR</sequence>
<keyword evidence="3" id="KW-1185">Reference proteome</keyword>
<dbReference type="GO" id="GO:0046654">
    <property type="term" value="P:tetrahydrofolate biosynthetic process"/>
    <property type="evidence" value="ECO:0007669"/>
    <property type="project" value="InterPro"/>
</dbReference>
<dbReference type="InterPro" id="IPR001796">
    <property type="entry name" value="DHFR_dom"/>
</dbReference>
<dbReference type="RefSeq" id="YP_010738942.1">
    <property type="nucleotide sequence ID" value="NC_073033.1"/>
</dbReference>
<dbReference type="Gene3D" id="3.40.430.10">
    <property type="entry name" value="Dihydrofolate Reductase, subunit A"/>
    <property type="match status" value="1"/>
</dbReference>
<evidence type="ECO:0000313" key="3">
    <source>
        <dbReference type="Proteomes" id="UP000516126"/>
    </source>
</evidence>
<dbReference type="KEGG" id="vg:79586324"/>
<reference evidence="2 3" key="1">
    <citation type="submission" date="2020-06" db="EMBL/GenBank/DDBJ databases">
        <authorList>
            <person name="Tamanaha E."/>
            <person name="Walsh S.E."/>
            <person name="Anton B.P."/>
            <person name="Fomenkov A."/>
            <person name="Xu S.-Y."/>
            <person name="Weigele P.R."/>
        </authorList>
    </citation>
    <scope>NUCLEOTIDE SEQUENCE [LARGE SCALE GENOMIC DNA]</scope>
</reference>
<feature type="domain" description="DHFR" evidence="1">
    <location>
        <begin position="16"/>
        <end position="124"/>
    </location>
</feature>
<name>A0A7G9UT57_9CAUD</name>
<accession>A0A7G9UT57</accession>
<evidence type="ECO:0000313" key="2">
    <source>
        <dbReference type="EMBL" id="QNN97212.1"/>
    </source>
</evidence>
<dbReference type="EMBL" id="MT664984">
    <property type="protein sequence ID" value="QNN97212.1"/>
    <property type="molecule type" value="Genomic_DNA"/>
</dbReference>